<sequence>MGEAGAAPEARGAPAHGTGATSAREASAAPATSARRGRAPRAGRALSLAAALATLAAPSVAAAQVSFGQPGAGPPPGASSPPPGTPETHAAPTSEESPIQTQEPTLPEDPLEVPPAVEKQIGTNDVGEWERGRAEEIQRDWYGLYYGEKSGKYQFRTLFPLWAERKMPGDRATMVTPLYYNRRSKDVDADVLFPFFWKLRSENTHTTIVGPFMHRESEGRPASPGRKAEPGRHDNWLAPLFFEGKSDDGSGYFHIPPLLTFTHHTARGGFNMVGPLFCKWKGGPACDARTADEIDLGLAPLYFYGRDESSEYEVIPPLLHYYHYSDVGDRSTNLWGPLLWQRSREGNVFNVMPFYWHSWGKNYDRTTLFPFFHYGYEGNSNLLVTPLFVKARGEEGESTFATWGYARYRGRTELDMITPLFWQYRDPDIGLERTFLLPFYYRNTSPRSDDLAVFPFYGHFKRHGLSDTKWITPFFRHTEDLTGWQTDLYPFFYSGRDRSSTHLVVAPFVWDFASPTSRSTVILPFYYRFADERSVSQLALNTFYREQRVRSGKEWEFHFFPLFSYGETPNGHWWNVLYGLAGYTREGTMSKMRALYVPIRLSE</sequence>
<feature type="region of interest" description="Disordered" evidence="1">
    <location>
        <begin position="1"/>
        <end position="43"/>
    </location>
</feature>
<feature type="compositionally biased region" description="Low complexity" evidence="1">
    <location>
        <begin position="1"/>
        <end position="34"/>
    </location>
</feature>
<reference evidence="2 3" key="1">
    <citation type="submission" date="2015-09" db="EMBL/GenBank/DDBJ databases">
        <title>Sorangium comparison.</title>
        <authorList>
            <person name="Zaburannyi N."/>
            <person name="Bunk B."/>
            <person name="Overmann J."/>
            <person name="Mueller R."/>
        </authorList>
    </citation>
    <scope>NUCLEOTIDE SEQUENCE [LARGE SCALE GENOMIC DNA]</scope>
    <source>
        <strain evidence="2 3">So ceGT47</strain>
    </source>
</reference>
<proteinExistence type="predicted"/>
<dbReference type="EMBL" id="CP012670">
    <property type="protein sequence ID" value="AUX23753.1"/>
    <property type="molecule type" value="Genomic_DNA"/>
</dbReference>
<feature type="compositionally biased region" description="Pro residues" evidence="1">
    <location>
        <begin position="72"/>
        <end position="85"/>
    </location>
</feature>
<feature type="compositionally biased region" description="Polar residues" evidence="1">
    <location>
        <begin position="94"/>
        <end position="104"/>
    </location>
</feature>
<evidence type="ECO:0000256" key="1">
    <source>
        <dbReference type="SAM" id="MobiDB-lite"/>
    </source>
</evidence>
<evidence type="ECO:0000313" key="2">
    <source>
        <dbReference type="EMBL" id="AUX23753.1"/>
    </source>
</evidence>
<dbReference type="AlphaFoldDB" id="A0A4P2Q4B7"/>
<accession>A0A4P2Q4B7</accession>
<organism evidence="2 3">
    <name type="scientific">Sorangium cellulosum</name>
    <name type="common">Polyangium cellulosum</name>
    <dbReference type="NCBI Taxonomy" id="56"/>
    <lineage>
        <taxon>Bacteria</taxon>
        <taxon>Pseudomonadati</taxon>
        <taxon>Myxococcota</taxon>
        <taxon>Polyangia</taxon>
        <taxon>Polyangiales</taxon>
        <taxon>Polyangiaceae</taxon>
        <taxon>Sorangium</taxon>
    </lineage>
</organism>
<protein>
    <submittedName>
        <fullName evidence="2">Uncharacterized protein</fullName>
    </submittedName>
</protein>
<dbReference type="Proteomes" id="UP000295781">
    <property type="component" value="Chromosome"/>
</dbReference>
<evidence type="ECO:0000313" key="3">
    <source>
        <dbReference type="Proteomes" id="UP000295781"/>
    </source>
</evidence>
<gene>
    <name evidence="2" type="ORF">SOCEGT47_042830</name>
</gene>
<feature type="region of interest" description="Disordered" evidence="1">
    <location>
        <begin position="66"/>
        <end position="121"/>
    </location>
</feature>
<name>A0A4P2Q4B7_SORCE</name>